<dbReference type="AlphaFoldDB" id="A0A3M0CI77"/>
<gene>
    <name evidence="3" type="ORF">BXY39_1090</name>
</gene>
<dbReference type="PRINTS" id="PR00081">
    <property type="entry name" value="GDHRDH"/>
</dbReference>
<dbReference type="Gene3D" id="3.40.50.720">
    <property type="entry name" value="NAD(P)-binding Rossmann-like Domain"/>
    <property type="match status" value="1"/>
</dbReference>
<reference evidence="3 4" key="1">
    <citation type="submission" date="2018-10" db="EMBL/GenBank/DDBJ databases">
        <title>Genomic Encyclopedia of Archaeal and Bacterial Type Strains, Phase II (KMG-II): from individual species to whole genera.</title>
        <authorList>
            <person name="Goeker M."/>
        </authorList>
    </citation>
    <scope>NUCLEOTIDE SEQUENCE [LARGE SCALE GENOMIC DNA]</scope>
    <source>
        <strain evidence="3 4">DSM 25217</strain>
    </source>
</reference>
<dbReference type="InterPro" id="IPR002347">
    <property type="entry name" value="SDR_fam"/>
</dbReference>
<dbReference type="PANTHER" id="PTHR43943">
    <property type="entry name" value="DEHYDROGENASE/REDUCTASE (SDR FAMILY) MEMBER 4"/>
    <property type="match status" value="1"/>
</dbReference>
<protein>
    <submittedName>
        <fullName evidence="3">NAD(P)-dependent dehydrogenase (Short-subunit alcohol dehydrogenase family)</fullName>
    </submittedName>
</protein>
<dbReference type="CDD" id="cd05233">
    <property type="entry name" value="SDR_c"/>
    <property type="match status" value="1"/>
</dbReference>
<dbReference type="FunCoup" id="A0A3M0CI77">
    <property type="interactions" value="105"/>
</dbReference>
<dbReference type="InterPro" id="IPR036291">
    <property type="entry name" value="NAD(P)-bd_dom_sf"/>
</dbReference>
<dbReference type="GO" id="GO:0016491">
    <property type="term" value="F:oxidoreductase activity"/>
    <property type="evidence" value="ECO:0007669"/>
    <property type="project" value="UniProtKB-KW"/>
</dbReference>
<dbReference type="SUPFAM" id="SSF51735">
    <property type="entry name" value="NAD(P)-binding Rossmann-fold domains"/>
    <property type="match status" value="1"/>
</dbReference>
<dbReference type="InParanoid" id="A0A3M0CI77"/>
<evidence type="ECO:0000256" key="1">
    <source>
        <dbReference type="ARBA" id="ARBA00006484"/>
    </source>
</evidence>
<name>A0A3M0CI77_9PROT</name>
<dbReference type="OrthoDB" id="9793325at2"/>
<dbReference type="Pfam" id="PF13561">
    <property type="entry name" value="adh_short_C2"/>
    <property type="match status" value="1"/>
</dbReference>
<comment type="similarity">
    <text evidence="1">Belongs to the short-chain dehydrogenases/reductases (SDR) family.</text>
</comment>
<keyword evidence="2" id="KW-0560">Oxidoreductase</keyword>
<evidence type="ECO:0000256" key="2">
    <source>
        <dbReference type="ARBA" id="ARBA00023002"/>
    </source>
</evidence>
<accession>A0A3M0CI77</accession>
<proteinExistence type="inferred from homology"/>
<organism evidence="3 4">
    <name type="scientific">Eilatimonas milleporae</name>
    <dbReference type="NCBI Taxonomy" id="911205"/>
    <lineage>
        <taxon>Bacteria</taxon>
        <taxon>Pseudomonadati</taxon>
        <taxon>Pseudomonadota</taxon>
        <taxon>Alphaproteobacteria</taxon>
        <taxon>Kordiimonadales</taxon>
        <taxon>Kordiimonadaceae</taxon>
        <taxon>Eilatimonas</taxon>
    </lineage>
</organism>
<dbReference type="RefSeq" id="WP_121937823.1">
    <property type="nucleotide sequence ID" value="NZ_REFR01000010.1"/>
</dbReference>
<dbReference type="PANTHER" id="PTHR43943:SF17">
    <property type="entry name" value="3-PHENYLPROPIONATE-DIHYDRODIOL_CINNAMIC ACID-DIHYDRODIOL DEHYDROGENASE"/>
    <property type="match status" value="1"/>
</dbReference>
<dbReference type="FunFam" id="3.40.50.720:FF:000084">
    <property type="entry name" value="Short-chain dehydrogenase reductase"/>
    <property type="match status" value="1"/>
</dbReference>
<comment type="caution">
    <text evidence="3">The sequence shown here is derived from an EMBL/GenBank/DDBJ whole genome shotgun (WGS) entry which is preliminary data.</text>
</comment>
<keyword evidence="4" id="KW-1185">Reference proteome</keyword>
<sequence length="252" mass="25967">MDLGLNGTRALVTGGTRGIGAAIVDLLAREGAHVAFCARDGQQVSHRVAQLQADGLNVLGQTCDVADPAAYLAWCQAAAQTLGGVDIFVANVSGGAGTGEEGWRTAFDVDLMGTVRGCENVLLPMAQSGGGAIVIISSIAGVEAMGDPGPYGTIKAGLLSYASQLARAAGPHGIRVNAVSPGPIHADDGFWGEIERTQPDIYQSTAERHPDRRLGTTEEVARAVAFLASPAASWINGTNLIVDGGFTQRVQF</sequence>
<dbReference type="Proteomes" id="UP000271227">
    <property type="component" value="Unassembled WGS sequence"/>
</dbReference>
<evidence type="ECO:0000313" key="3">
    <source>
        <dbReference type="EMBL" id="RMB08457.1"/>
    </source>
</evidence>
<evidence type="ECO:0000313" key="4">
    <source>
        <dbReference type="Proteomes" id="UP000271227"/>
    </source>
</evidence>
<dbReference type="EMBL" id="REFR01000010">
    <property type="protein sequence ID" value="RMB08457.1"/>
    <property type="molecule type" value="Genomic_DNA"/>
</dbReference>